<protein>
    <submittedName>
        <fullName evidence="2">Extracellular Matrix protein PelG</fullName>
    </submittedName>
</protein>
<gene>
    <name evidence="2" type="ORF">AKJ09_00389</name>
</gene>
<feature type="transmembrane region" description="Helical" evidence="1">
    <location>
        <begin position="369"/>
        <end position="388"/>
    </location>
</feature>
<dbReference type="STRING" id="1391654.AKJ09_00389"/>
<evidence type="ECO:0000256" key="1">
    <source>
        <dbReference type="SAM" id="Phobius"/>
    </source>
</evidence>
<feature type="transmembrane region" description="Helical" evidence="1">
    <location>
        <begin position="159"/>
        <end position="181"/>
    </location>
</feature>
<evidence type="ECO:0000313" key="3">
    <source>
        <dbReference type="Proteomes" id="UP000064967"/>
    </source>
</evidence>
<feature type="transmembrane region" description="Helical" evidence="1">
    <location>
        <begin position="271"/>
        <end position="291"/>
    </location>
</feature>
<feature type="transmembrane region" description="Helical" evidence="1">
    <location>
        <begin position="228"/>
        <end position="251"/>
    </location>
</feature>
<dbReference type="PATRIC" id="fig|1391654.3.peg.405"/>
<feature type="transmembrane region" description="Helical" evidence="1">
    <location>
        <begin position="67"/>
        <end position="87"/>
    </location>
</feature>
<feature type="transmembrane region" description="Helical" evidence="1">
    <location>
        <begin position="21"/>
        <end position="47"/>
    </location>
</feature>
<proteinExistence type="predicted"/>
<keyword evidence="1" id="KW-1133">Transmembrane helix</keyword>
<name>A0A0K1PJN4_9BACT</name>
<keyword evidence="1" id="KW-0472">Membrane</keyword>
<feature type="transmembrane region" description="Helical" evidence="1">
    <location>
        <begin position="419"/>
        <end position="439"/>
    </location>
</feature>
<sequence length="453" mass="49477">MAGIGFELRQHLQKGSYSGVLRTYFVAGVVGSGPWIISIGAMLFIGIVGSSGERPELVTPFLATVTYLMACSLMLSGALQLLFVRFVADRLFEKKPETVAPNVIGALLLTTIVSGSFAAFVVSTTFTGDLAFRVLLVATFVTLSNVWILSGLLSGVKAYWSVVGSFALGYGTTILLALALSPLGLPGYVAGLFVGHSVMLFTMLVLVLRQYPTDRFIAFGFLQRKAVYPGLAATGFLLNAAVWADKFVFWMNPVTSEALIGPIRYSIVYDAPISIAYLSIIPGMAVFFVRIETDFAEQYDRYYKAVREGETLDELYRLRVALVEAARGGLYDIFRMQGMTVLILLLVGRKVLGLFHIPAFYSYLFNVDVAGAGCQVVLLSALTILFYLDCRKLALYLAGFFTIANLTFSIVSQQLGPRFYGFGFLVAGGLTSLVALSVLSRKLEKLDYETFMT</sequence>
<dbReference type="RefSeq" id="WP_146645435.1">
    <property type="nucleotide sequence ID" value="NZ_CP012333.1"/>
</dbReference>
<feature type="transmembrane region" description="Helical" evidence="1">
    <location>
        <begin position="187"/>
        <end position="208"/>
    </location>
</feature>
<feature type="transmembrane region" description="Helical" evidence="1">
    <location>
        <begin position="99"/>
        <end position="124"/>
    </location>
</feature>
<dbReference type="OrthoDB" id="37830at2"/>
<feature type="transmembrane region" description="Helical" evidence="1">
    <location>
        <begin position="341"/>
        <end position="363"/>
    </location>
</feature>
<feature type="transmembrane region" description="Helical" evidence="1">
    <location>
        <begin position="395"/>
        <end position="413"/>
    </location>
</feature>
<dbReference type="Proteomes" id="UP000064967">
    <property type="component" value="Chromosome"/>
</dbReference>
<dbReference type="EMBL" id="CP012333">
    <property type="protein sequence ID" value="AKU93725.1"/>
    <property type="molecule type" value="Genomic_DNA"/>
</dbReference>
<dbReference type="InterPro" id="IPR031617">
    <property type="entry name" value="PelG"/>
</dbReference>
<evidence type="ECO:0000313" key="2">
    <source>
        <dbReference type="EMBL" id="AKU93725.1"/>
    </source>
</evidence>
<dbReference type="AlphaFoldDB" id="A0A0K1PJN4"/>
<keyword evidence="1" id="KW-0812">Transmembrane</keyword>
<feature type="transmembrane region" description="Helical" evidence="1">
    <location>
        <begin position="130"/>
        <end position="152"/>
    </location>
</feature>
<keyword evidence="3" id="KW-1185">Reference proteome</keyword>
<accession>A0A0K1PJN4</accession>
<organism evidence="2 3">
    <name type="scientific">Labilithrix luteola</name>
    <dbReference type="NCBI Taxonomy" id="1391654"/>
    <lineage>
        <taxon>Bacteria</taxon>
        <taxon>Pseudomonadati</taxon>
        <taxon>Myxococcota</taxon>
        <taxon>Polyangia</taxon>
        <taxon>Polyangiales</taxon>
        <taxon>Labilitrichaceae</taxon>
        <taxon>Labilithrix</taxon>
    </lineage>
</organism>
<reference evidence="2 3" key="1">
    <citation type="submission" date="2015-08" db="EMBL/GenBank/DDBJ databases">
        <authorList>
            <person name="Babu N.S."/>
            <person name="Beckwith C.J."/>
            <person name="Beseler K.G."/>
            <person name="Brison A."/>
            <person name="Carone J.V."/>
            <person name="Caskin T.P."/>
            <person name="Diamond M."/>
            <person name="Durham M.E."/>
            <person name="Foxe J.M."/>
            <person name="Go M."/>
            <person name="Henderson B.A."/>
            <person name="Jones I.B."/>
            <person name="McGettigan J.A."/>
            <person name="Micheletti S.J."/>
            <person name="Nasrallah M.E."/>
            <person name="Ortiz D."/>
            <person name="Piller C.R."/>
            <person name="Privatt S.R."/>
            <person name="Schneider S.L."/>
            <person name="Sharp S."/>
            <person name="Smith T.C."/>
            <person name="Stanton J.D."/>
            <person name="Ullery H.E."/>
            <person name="Wilson R.J."/>
            <person name="Serrano M.G."/>
            <person name="Buck G."/>
            <person name="Lee V."/>
            <person name="Wang Y."/>
            <person name="Carvalho R."/>
            <person name="Voegtly L."/>
            <person name="Shi R."/>
            <person name="Duckworth R."/>
            <person name="Johnson A."/>
            <person name="Loviza R."/>
            <person name="Walstead R."/>
            <person name="Shah Z."/>
            <person name="Kiflezghi M."/>
            <person name="Wade K."/>
            <person name="Ball S.L."/>
            <person name="Bradley K.W."/>
            <person name="Asai D.J."/>
            <person name="Bowman C.A."/>
            <person name="Russell D.A."/>
            <person name="Pope W.H."/>
            <person name="Jacobs-Sera D."/>
            <person name="Hendrix R.W."/>
            <person name="Hatfull G.F."/>
        </authorList>
    </citation>
    <scope>NUCLEOTIDE SEQUENCE [LARGE SCALE GENOMIC DNA]</scope>
    <source>
        <strain evidence="2 3">DSM 27648</strain>
    </source>
</reference>
<dbReference type="Pfam" id="PF16933">
    <property type="entry name" value="PelG"/>
    <property type="match status" value="1"/>
</dbReference>
<dbReference type="KEGG" id="llu:AKJ09_00389"/>